<dbReference type="AlphaFoldDB" id="A0A4Q7L4T5"/>
<keyword evidence="2" id="KW-1185">Reference proteome</keyword>
<dbReference type="EMBL" id="SGWQ01000001">
    <property type="protein sequence ID" value="RZS44648.1"/>
    <property type="molecule type" value="Genomic_DNA"/>
</dbReference>
<reference evidence="1 2" key="1">
    <citation type="submission" date="2019-02" db="EMBL/GenBank/DDBJ databases">
        <title>Genomic Encyclopedia of Type Strains, Phase IV (KMG-IV): sequencing the most valuable type-strain genomes for metagenomic binning, comparative biology and taxonomic classification.</title>
        <authorList>
            <person name="Goeker M."/>
        </authorList>
    </citation>
    <scope>NUCLEOTIDE SEQUENCE [LARGE SCALE GENOMIC DNA]</scope>
    <source>
        <strain evidence="1 2">DSM 101727</strain>
    </source>
</reference>
<organism evidence="1 2">
    <name type="scientific">Herbihabitans rhizosphaerae</name>
    <dbReference type="NCBI Taxonomy" id="1872711"/>
    <lineage>
        <taxon>Bacteria</taxon>
        <taxon>Bacillati</taxon>
        <taxon>Actinomycetota</taxon>
        <taxon>Actinomycetes</taxon>
        <taxon>Pseudonocardiales</taxon>
        <taxon>Pseudonocardiaceae</taxon>
        <taxon>Herbihabitans</taxon>
    </lineage>
</organism>
<evidence type="ECO:0000313" key="1">
    <source>
        <dbReference type="EMBL" id="RZS44648.1"/>
    </source>
</evidence>
<evidence type="ECO:0000313" key="2">
    <source>
        <dbReference type="Proteomes" id="UP000294257"/>
    </source>
</evidence>
<comment type="caution">
    <text evidence="1">The sequence shown here is derived from an EMBL/GenBank/DDBJ whole genome shotgun (WGS) entry which is preliminary data.</text>
</comment>
<proteinExistence type="predicted"/>
<name>A0A4Q7L4T5_9PSEU</name>
<protein>
    <submittedName>
        <fullName evidence="1">Uncharacterized protein</fullName>
    </submittedName>
</protein>
<dbReference type="Proteomes" id="UP000294257">
    <property type="component" value="Unassembled WGS sequence"/>
</dbReference>
<dbReference type="OrthoDB" id="9799321at2"/>
<accession>A0A4Q7L4T5</accession>
<gene>
    <name evidence="1" type="ORF">EV193_101524</name>
</gene>
<dbReference type="RefSeq" id="WP_130342308.1">
    <property type="nucleotide sequence ID" value="NZ_SGWQ01000001.1"/>
</dbReference>
<sequence length="147" mass="15695">MTYFSDADRALLAELGDLLDRGDPVPEHVTAAAVAAGELIDAHWDWEWLDRLADVRPVRASGARAHSFTGRASIDVEATGIAKVRLAGLVTSAERFSSVEVCWPAGSTSVAVDSCGRFDVADLPNGPVRLLLRRPGLPVATTGWFVP</sequence>